<dbReference type="Proteomes" id="UP000007129">
    <property type="component" value="Unassembled WGS sequence"/>
</dbReference>
<dbReference type="STRING" id="1126212.K2RA46"/>
<feature type="region of interest" description="Disordered" evidence="2">
    <location>
        <begin position="63"/>
        <end position="88"/>
    </location>
</feature>
<dbReference type="PANTHER" id="PTHR15503:SF22">
    <property type="entry name" value="TRANSPOSON TY3-I GAG POLYPROTEIN"/>
    <property type="match status" value="1"/>
</dbReference>
<dbReference type="PANTHER" id="PTHR15503">
    <property type="entry name" value="LDOC1 RELATED"/>
    <property type="match status" value="1"/>
</dbReference>
<evidence type="ECO:0000313" key="4">
    <source>
        <dbReference type="EMBL" id="EKG11343.1"/>
    </source>
</evidence>
<comment type="caution">
    <text evidence="4">The sequence shown here is derived from an EMBL/GenBank/DDBJ whole genome shotgun (WGS) entry which is preliminary data.</text>
</comment>
<feature type="compositionally biased region" description="Polar residues" evidence="2">
    <location>
        <begin position="440"/>
        <end position="451"/>
    </location>
</feature>
<dbReference type="InterPro" id="IPR045358">
    <property type="entry name" value="Ty3_capsid"/>
</dbReference>
<dbReference type="AlphaFoldDB" id="K2RA46"/>
<dbReference type="HOGENOM" id="CLU_431528_0_0_1"/>
<proteinExistence type="predicted"/>
<feature type="compositionally biased region" description="Basic and acidic residues" evidence="2">
    <location>
        <begin position="294"/>
        <end position="304"/>
    </location>
</feature>
<evidence type="ECO:0000256" key="2">
    <source>
        <dbReference type="SAM" id="MobiDB-lite"/>
    </source>
</evidence>
<feature type="region of interest" description="Disordered" evidence="2">
    <location>
        <begin position="266"/>
        <end position="315"/>
    </location>
</feature>
<protein>
    <submittedName>
        <fullName evidence="4">Retrotransposon gag protein</fullName>
    </submittedName>
</protein>
<dbReference type="eggNOG" id="ENOG502SZCW">
    <property type="taxonomic scope" value="Eukaryota"/>
</dbReference>
<accession>K2RA46</accession>
<evidence type="ECO:0000259" key="3">
    <source>
        <dbReference type="Pfam" id="PF19259"/>
    </source>
</evidence>
<dbReference type="Gene3D" id="2.40.70.10">
    <property type="entry name" value="Acid Proteases"/>
    <property type="match status" value="1"/>
</dbReference>
<evidence type="ECO:0000313" key="5">
    <source>
        <dbReference type="Proteomes" id="UP000007129"/>
    </source>
</evidence>
<keyword evidence="1" id="KW-0175">Coiled coil</keyword>
<dbReference type="EMBL" id="AHHD01000485">
    <property type="protein sequence ID" value="EKG11343.1"/>
    <property type="molecule type" value="Genomic_DNA"/>
</dbReference>
<name>K2RA46_MACPH</name>
<reference evidence="4 5" key="1">
    <citation type="journal article" date="2012" name="BMC Genomics">
        <title>Tools to kill: Genome of one of the most destructive plant pathogenic fungi Macrophomina phaseolina.</title>
        <authorList>
            <person name="Islam M.S."/>
            <person name="Haque M.S."/>
            <person name="Islam M.M."/>
            <person name="Emdad E.M."/>
            <person name="Halim A."/>
            <person name="Hossen Q.M.M."/>
            <person name="Hossain M.Z."/>
            <person name="Ahmed B."/>
            <person name="Rahim S."/>
            <person name="Rahman M.S."/>
            <person name="Alam M.M."/>
            <person name="Hou S."/>
            <person name="Wan X."/>
            <person name="Saito J.A."/>
            <person name="Alam M."/>
        </authorList>
    </citation>
    <scope>NUCLEOTIDE SEQUENCE [LARGE SCALE GENOMIC DNA]</scope>
    <source>
        <strain evidence="4 5">MS6</strain>
    </source>
</reference>
<dbReference type="OrthoDB" id="3884315at2759"/>
<organism evidence="4 5">
    <name type="scientific">Macrophomina phaseolina (strain MS6)</name>
    <name type="common">Charcoal rot fungus</name>
    <dbReference type="NCBI Taxonomy" id="1126212"/>
    <lineage>
        <taxon>Eukaryota</taxon>
        <taxon>Fungi</taxon>
        <taxon>Dikarya</taxon>
        <taxon>Ascomycota</taxon>
        <taxon>Pezizomycotina</taxon>
        <taxon>Dothideomycetes</taxon>
        <taxon>Dothideomycetes incertae sedis</taxon>
        <taxon>Botryosphaeriales</taxon>
        <taxon>Botryosphaeriaceae</taxon>
        <taxon>Macrophomina</taxon>
    </lineage>
</organism>
<dbReference type="VEuPathDB" id="FungiDB:MPH_11553"/>
<sequence length="634" mass="73169">MNDVDMNNNGPPQPTMADLFQVIQDMQGQIGELRGQLQEQTNENTQLHQQIGELRNQAIPAAHTPAPVHAPTPTATQPPDRSTKTAKPDLFYGNRKKLQTFLSQLDLYFFFNSRDFPTDDKKVMFAATYLRDTAAQWFEPYLRDRMEKEPEARKEDTKKVFGSYKHFVTQIKQSFGDLDEVNKARRAVMNIHQKTSVADYTTEFQKAAAYLDDWSDRALMDHYYRGLKERVKDQLMTQDDPKTLDELIKLAIKCDNRLFERQSEKYKGNYGANTSRPSRPRHTQEGGDAMELDAAQRSDKDNKRERRPRRQWTEQETERFNKGLCAYCGDKWNPRHRCLQRNKTGKTAAVATQEEEEPRSASTLSKEVNHAAMSWTACYDDNCTTHQSDKQATGWYPSEPRQLNLATRNEEVLEIDDLIDDFPYDDELVDSDTGELYDSTPESSETGNTEQWQDQAMLDRITEHLNRYGDTRRVEASLAPTINWTPGSRIDLPPQQYQVKNGKHVEKITLDVTSIPGHDIILGIPWFETHEPHIRWKERTVTFPNEECARHLATARRTPTVKEDPLDIQEISIDALNRMRNRGEKAYTIFVKTSLEHEQKILARMTRGLRQEDKDVPKPVGGDCPQRTKKAISG</sequence>
<feature type="region of interest" description="Disordered" evidence="2">
    <location>
        <begin position="610"/>
        <end position="634"/>
    </location>
</feature>
<dbReference type="InParanoid" id="K2RA46"/>
<feature type="domain" description="Ty3 transposon capsid-like protein" evidence="3">
    <location>
        <begin position="90"/>
        <end position="263"/>
    </location>
</feature>
<feature type="region of interest" description="Disordered" evidence="2">
    <location>
        <begin position="432"/>
        <end position="451"/>
    </location>
</feature>
<dbReference type="InterPro" id="IPR032567">
    <property type="entry name" value="RTL1-rel"/>
</dbReference>
<dbReference type="InterPro" id="IPR021109">
    <property type="entry name" value="Peptidase_aspartic_dom_sf"/>
</dbReference>
<dbReference type="Pfam" id="PF19259">
    <property type="entry name" value="Ty3_capsid"/>
    <property type="match status" value="1"/>
</dbReference>
<feature type="coiled-coil region" evidence="1">
    <location>
        <begin position="23"/>
        <end position="57"/>
    </location>
</feature>
<evidence type="ECO:0000256" key="1">
    <source>
        <dbReference type="SAM" id="Coils"/>
    </source>
</evidence>
<gene>
    <name evidence="4" type="ORF">MPH_11553</name>
</gene>
<feature type="compositionally biased region" description="Low complexity" evidence="2">
    <location>
        <begin position="63"/>
        <end position="79"/>
    </location>
</feature>